<dbReference type="GO" id="GO:0005634">
    <property type="term" value="C:nucleus"/>
    <property type="evidence" value="ECO:0007669"/>
    <property type="project" value="TreeGrafter"/>
</dbReference>
<dbReference type="EMBL" id="KQ415909">
    <property type="protein sequence ID" value="KOF99678.1"/>
    <property type="molecule type" value="Genomic_DNA"/>
</dbReference>
<dbReference type="GO" id="GO:0003677">
    <property type="term" value="F:DNA binding"/>
    <property type="evidence" value="ECO:0007669"/>
    <property type="project" value="TreeGrafter"/>
</dbReference>
<evidence type="ECO:0000259" key="1">
    <source>
        <dbReference type="Pfam" id="PF03184"/>
    </source>
</evidence>
<reference evidence="2" key="1">
    <citation type="submission" date="2015-07" db="EMBL/GenBank/DDBJ databases">
        <title>MeaNS - Measles Nucleotide Surveillance Program.</title>
        <authorList>
            <person name="Tran T."/>
            <person name="Druce J."/>
        </authorList>
    </citation>
    <scope>NUCLEOTIDE SEQUENCE</scope>
    <source>
        <strain evidence="2">UCB-OBI-ISO-001</strain>
        <tissue evidence="2">Gonad</tissue>
    </source>
</reference>
<feature type="non-terminal residue" evidence="2">
    <location>
        <position position="261"/>
    </location>
</feature>
<feature type="domain" description="DDE-1" evidence="1">
    <location>
        <begin position="200"/>
        <end position="259"/>
    </location>
</feature>
<dbReference type="Pfam" id="PF03184">
    <property type="entry name" value="DDE_1"/>
    <property type="match status" value="1"/>
</dbReference>
<evidence type="ECO:0000313" key="2">
    <source>
        <dbReference type="EMBL" id="KOF99678.1"/>
    </source>
</evidence>
<protein>
    <recommendedName>
        <fullName evidence="1">DDE-1 domain-containing protein</fullName>
    </recommendedName>
</protein>
<dbReference type="OrthoDB" id="6277218at2759"/>
<accession>A0A0L8IDW8</accession>
<dbReference type="SUPFAM" id="SSF46689">
    <property type="entry name" value="Homeodomain-like"/>
    <property type="match status" value="1"/>
</dbReference>
<sequence length="261" mass="29129">MPRMYKSKTLRASYTQEDLQRAFEAVKEGAALKTTAKAYGISSRTLRRHWDGKVAKPGSVLLGRFRPDINYEFEAGLMGIEHRFNINSKMAGPDWLSGFLHPELEIRKPEPMNISRIVGFNKPQVEKFFDAYNCVLCSNHYGPMQVREVGKMTSGKEGKTVTVICTTNAAGAYIPPMFIFPKKRMVDALMNNATAGAAAKPSQAEQHIILDGHHSHKTLAAVVYARTNGIELTTRPPQCTQKMQPLDKAFFKSLKSAYNTS</sequence>
<dbReference type="InterPro" id="IPR004875">
    <property type="entry name" value="DDE_SF_endonuclease_dom"/>
</dbReference>
<dbReference type="InterPro" id="IPR050863">
    <property type="entry name" value="CenT-Element_Derived"/>
</dbReference>
<gene>
    <name evidence="2" type="ORF">OCBIM_22012752mg</name>
</gene>
<organism evidence="2">
    <name type="scientific">Octopus bimaculoides</name>
    <name type="common">California two-spotted octopus</name>
    <dbReference type="NCBI Taxonomy" id="37653"/>
    <lineage>
        <taxon>Eukaryota</taxon>
        <taxon>Metazoa</taxon>
        <taxon>Spiralia</taxon>
        <taxon>Lophotrochozoa</taxon>
        <taxon>Mollusca</taxon>
        <taxon>Cephalopoda</taxon>
        <taxon>Coleoidea</taxon>
        <taxon>Octopodiformes</taxon>
        <taxon>Octopoda</taxon>
        <taxon>Incirrata</taxon>
        <taxon>Octopodidae</taxon>
        <taxon>Octopus</taxon>
    </lineage>
</organism>
<name>A0A0L8IDW8_OCTBM</name>
<dbReference type="PANTHER" id="PTHR19303">
    <property type="entry name" value="TRANSPOSON"/>
    <property type="match status" value="1"/>
</dbReference>
<dbReference type="AlphaFoldDB" id="A0A0L8IDW8"/>
<dbReference type="PANTHER" id="PTHR19303:SF71">
    <property type="entry name" value="ZINC FINGER PHD-TYPE DOMAIN-CONTAINING PROTEIN"/>
    <property type="match status" value="1"/>
</dbReference>
<proteinExistence type="predicted"/>
<dbReference type="InterPro" id="IPR009057">
    <property type="entry name" value="Homeodomain-like_sf"/>
</dbReference>
<dbReference type="Gene3D" id="1.10.10.60">
    <property type="entry name" value="Homeodomain-like"/>
    <property type="match status" value="1"/>
</dbReference>